<gene>
    <name evidence="3" type="ORF">C5613_33370</name>
</gene>
<reference evidence="4" key="1">
    <citation type="submission" date="2018-02" db="EMBL/GenBank/DDBJ databases">
        <title>Draft genome sequencing of Rhodococcus opacus KU647198.</title>
        <authorList>
            <person name="Zheng B.-X."/>
        </authorList>
    </citation>
    <scope>NUCLEOTIDE SEQUENCE [LARGE SCALE GENOMIC DNA]</scope>
    <source>
        <strain evidence="4">04-OD7</strain>
    </source>
</reference>
<evidence type="ECO:0000313" key="3">
    <source>
        <dbReference type="EMBL" id="PQP17973.1"/>
    </source>
</evidence>
<dbReference type="InterPro" id="IPR007111">
    <property type="entry name" value="NACHT_NTPase"/>
</dbReference>
<dbReference type="Pfam" id="PF05729">
    <property type="entry name" value="NACHT"/>
    <property type="match status" value="1"/>
</dbReference>
<dbReference type="SUPFAM" id="SSF52540">
    <property type="entry name" value="P-loop containing nucleoside triphosphate hydrolases"/>
    <property type="match status" value="1"/>
</dbReference>
<dbReference type="Proteomes" id="UP000239290">
    <property type="component" value="Unassembled WGS sequence"/>
</dbReference>
<feature type="domain" description="NACHT" evidence="2">
    <location>
        <begin position="289"/>
        <end position="467"/>
    </location>
</feature>
<evidence type="ECO:0000259" key="2">
    <source>
        <dbReference type="Pfam" id="PF05729"/>
    </source>
</evidence>
<protein>
    <recommendedName>
        <fullName evidence="2">NACHT domain-containing protein</fullName>
    </recommendedName>
</protein>
<feature type="region of interest" description="Disordered" evidence="1">
    <location>
        <begin position="1361"/>
        <end position="1384"/>
    </location>
</feature>
<dbReference type="EMBL" id="PUIO01000052">
    <property type="protein sequence ID" value="PQP17973.1"/>
    <property type="molecule type" value="Genomic_DNA"/>
</dbReference>
<organism evidence="3 4">
    <name type="scientific">Rhodococcus opacus</name>
    <name type="common">Nocardia opaca</name>
    <dbReference type="NCBI Taxonomy" id="37919"/>
    <lineage>
        <taxon>Bacteria</taxon>
        <taxon>Bacillati</taxon>
        <taxon>Actinomycetota</taxon>
        <taxon>Actinomycetes</taxon>
        <taxon>Mycobacteriales</taxon>
        <taxon>Nocardiaceae</taxon>
        <taxon>Rhodococcus</taxon>
    </lineage>
</organism>
<comment type="caution">
    <text evidence="3">The sequence shown here is derived from an EMBL/GenBank/DDBJ whole genome shotgun (WGS) entry which is preliminary data.</text>
</comment>
<dbReference type="RefSeq" id="WP_105421084.1">
    <property type="nucleotide sequence ID" value="NZ_PUIO01000052.1"/>
</dbReference>
<evidence type="ECO:0000313" key="4">
    <source>
        <dbReference type="Proteomes" id="UP000239290"/>
    </source>
</evidence>
<evidence type="ECO:0000256" key="1">
    <source>
        <dbReference type="SAM" id="MobiDB-lite"/>
    </source>
</evidence>
<dbReference type="InterPro" id="IPR027417">
    <property type="entry name" value="P-loop_NTPase"/>
</dbReference>
<accession>A0A2S8ITB1</accession>
<proteinExistence type="predicted"/>
<name>A0A2S8ITB1_RHOOP</name>
<dbReference type="Gene3D" id="3.40.50.300">
    <property type="entry name" value="P-loop containing nucleotide triphosphate hydrolases"/>
    <property type="match status" value="1"/>
</dbReference>
<sequence>MNLRATHYGYAYQDLITGISLVDLMLGTVGSITVDTKGFPKDRFDDLTIEYRTGRRIRIQIKHTSQDRELTKATFSGDGRSLRLDQLFGALLSDLSQNAGTAYRVVVRDGRPDDDLANVLKPIAPADDPGNPLPGVTTRRYRFDPQALRANQPWKKLVEHLTGEQLQTACVHLTVDTNAPASTLDISNPGPGERALLRRVTEELGAGRIPNTHITPEHAALVLAHAATAARTLDGNVTRENVSPRLGLTTDFGAVAEGHPIEPAVAVARAGAAAEVRKHVDAAAPHGGLVIVTGEPGVGKSWLCEQLADTYREADWIVARHHCWLGAADINRDERVLTDVVIGSLLRQLEQIVPEATTDLRPRFAATREALAAAVRASREAYSERRVLLIVDGLDHVDRVLGRRTNQTADPSRLLVDSLAAIELPPGVCMLIASQAGSHLGNAGPYAGAHVQMPRMSWDEVRALAHKHQLLDTPSPADALDDDARAIVDLVHDRSGGNALYATYLCRYGTRISPLDLDEATSATAKGIVHRLRLVPDTGADVDAYYAHLLDNMTADQKFAIGTLALCDFALSADELGEILPQVKPFLAPALAALAPVLNSQPGLGGLRIHHESFSRHILRDQPDDWIAAIRGSVSAWLTTRGFFADARAFRHLPELLARLDRYNELKDLIQPGFVAEAIRAFQPPSALQRVVSVVARESEARLDWPTLITCVETRKSIDTYETESLTDAIVEYADVVVSILGADVVAERLLYEGRPTFPAISGLRLCHAIDRAGAAAPWKSYIEARDGEADRAPSTYGSDSDGALHLAIQLGTLRLRSQRGDISPDQVGQVAENLEQDHDASLDDLVDVFTAGLPAGFMLDVAAQVADPATAARVYLTLASLAAAGTPGLPDPVELARSAWTRAPGADIVGYLRHGIPPSDVLAGLGIIDLEAALQEATDTVLGGPTVNYGHVQRWLSFLELAHARDRSVPLKFASQLSGIGFYRAWLRYTVATIGIADDVADGVLTPESASTAVRVALHDLAGEAHAFTGSPRACDLYFIHSLIHEVIENTLVVVQPADLDTVLDDLIAIGDGTTTSTMGMFESGPLATNDLLEILSRVSGHTGVNATHALLDVIRERRHDTNTQYRVISAFELATARICLAAGATDEANECWRRACLLLASYGGHKDPTISEITDSIEDLAAVDVDTARECLAQLLDLPYLVRQHTDGRSTSHFVNSWWELAATIDPTAAATDGADTLLTNLGFEDIRVHVAHKHILETQVATADPIVTAALRLTVGATWRDPNTDLTLLARLQNEIGNNPQADVLLTIVANTIAASYDDQPMMYSTAVTKSVASPELIAAITQLGGAAFPIRTPRVEKTPNRYFDPKPEPPDTRERLHREQRPVVPEGRAGAIAAARDYDKKQFRDDADAPRWDVDALANAIGWRVIQATLADGAEVGIQLIDDVAREVSRFTDNEIFAVLGVGLAIRCDDTSMALRTVASYCLTVAYIRIRGGGGWRSFAGRERVDLWERAHHLDPGTAEGTLAAAVAGTVDADAQRTYGITQAVNAAFGAAPTGKPGGTADECWKAAFSVIQHRLPGTAARDGHTYRPTAHPDSDEALNVAMAKLALATIVQPMRADLRQTLVATTLLVTCRPVIGQIALADVLSAGRLDAGRTTWLLEIIRDCLQPGELTDGMAAELTRLARSDWLAVRAFAGRMLSVARGAEQRVGVRQ</sequence>